<reference evidence="1 2" key="1">
    <citation type="submission" date="2017-04" db="EMBL/GenBank/DDBJ databases">
        <authorList>
            <person name="Afonso C.L."/>
            <person name="Miller P.J."/>
            <person name="Scott M.A."/>
            <person name="Spackman E."/>
            <person name="Goraichik I."/>
            <person name="Dimitrov K.M."/>
            <person name="Suarez D.L."/>
            <person name="Swayne D.E."/>
        </authorList>
    </citation>
    <scope>NUCLEOTIDE SEQUENCE [LARGE SCALE GENOMIC DNA]</scope>
    <source>
        <strain evidence="1 2">DSM 43828</strain>
    </source>
</reference>
<keyword evidence="2" id="KW-1185">Reference proteome</keyword>
<evidence type="ECO:0000313" key="1">
    <source>
        <dbReference type="EMBL" id="SMD27617.1"/>
    </source>
</evidence>
<organism evidence="1 2">
    <name type="scientific">Kibdelosporangium aridum</name>
    <dbReference type="NCBI Taxonomy" id="2030"/>
    <lineage>
        <taxon>Bacteria</taxon>
        <taxon>Bacillati</taxon>
        <taxon>Actinomycetota</taxon>
        <taxon>Actinomycetes</taxon>
        <taxon>Pseudonocardiales</taxon>
        <taxon>Pseudonocardiaceae</taxon>
        <taxon>Kibdelosporangium</taxon>
    </lineage>
</organism>
<protein>
    <submittedName>
        <fullName evidence="1">Uncharacterized protein</fullName>
    </submittedName>
</protein>
<dbReference type="EMBL" id="FWXV01000031">
    <property type="protein sequence ID" value="SMD27617.1"/>
    <property type="molecule type" value="Genomic_DNA"/>
</dbReference>
<gene>
    <name evidence="1" type="ORF">SAMN05661093_11227</name>
</gene>
<dbReference type="Proteomes" id="UP000192674">
    <property type="component" value="Unassembled WGS sequence"/>
</dbReference>
<dbReference type="AlphaFoldDB" id="A0A1W2G084"/>
<sequence>MARVDVLIVTALLGYLKAVNDFGALAARTLVAEATTKIAQHSADTTQAIDDRTALIHMPDVLVELVSGSE</sequence>
<name>A0A1W2G084_KIBAR</name>
<evidence type="ECO:0000313" key="2">
    <source>
        <dbReference type="Proteomes" id="UP000192674"/>
    </source>
</evidence>
<accession>A0A1W2G084</accession>
<proteinExistence type="predicted"/>